<dbReference type="PANTHER" id="PTHR39431">
    <property type="entry name" value="FRPA/C-RELATED PROTEIN"/>
    <property type="match status" value="1"/>
</dbReference>
<organism evidence="3 4">
    <name type="scientific">Trinickia fusca</name>
    <dbReference type="NCBI Taxonomy" id="2419777"/>
    <lineage>
        <taxon>Bacteria</taxon>
        <taxon>Pseudomonadati</taxon>
        <taxon>Pseudomonadota</taxon>
        <taxon>Betaproteobacteria</taxon>
        <taxon>Burkholderiales</taxon>
        <taxon>Burkholderiaceae</taxon>
        <taxon>Trinickia</taxon>
    </lineage>
</organism>
<sequence length="868" mass="88744">MENDGNWRIIAVGNVDPSSVAMQTELPALLSKPGDFLINGESRTVLAQAGSLAEQVNMAIAQSAAISEASLVSPSSAGEFLSMTTQKALQILAAPESAALLESASATLSRLGWAGMLLSAAIVSQEANAAYASGDSAKGNALIGNWVAQLAAGWAGATLASEIVGSALLPLYLTGPAGAVIAGGLTLLAGLAGGILGSLGAGALLSKGGALDSLIGSLQTLFHTALRPMDPLVLDLNGTGIKTVGIDSGAHFDYNGTGFAQQTAWVTRDEGILVIDKRGDGNITGDELIGNAGTDATTAAANGFTTLASLDSNGDGVIDARDPAFSKLRVWVDANGDGKSEAGELKTLSELGITSISLAYTGESVTDANGNRHLAISSFTTADGKTHTMEDVWLNVDTARTINTTQVPVTGTIAALPDIAGFGNVSSLHAAMALDKTGQLQSLVQSFIAATDPSQRAQIATNLVYAWAGVAQNNPNGRDNNIYGHVIDARKIETLEAFLGQRYAVNYGAGADPNPRHVDADILSSAFDELASYVSGQLLAQTELKDLYGSLRLSVDANGKVIFDVSALIATLSSVYQKDPIATTKVIADLGSSLKSDGDSGKQVIAALHAQGKLGQSGFLGQLAALGANVIAADSSHLVIRGQEGVENILIGTDKATLYASSGGDTLLAGSGDETLYGGTGNDTFVLQSGFGKDTVIESNKVGGFNLDVVQIGSGISAAQAKIYRDTSNNLVLVFSDSSQLTIQGYFANASNQPTIKFADGTTWNYTTITSNLVFADTSAGGNTLHALNGVDNRIVGAAGDTIFGADHNDTITVGKNNTVYAGSGADTVIVNAGSGQVILNENNTYKSTSQNQDVVKLGAGLSASATQ</sequence>
<dbReference type="Pfam" id="PF06594">
    <property type="entry name" value="HCBP_related"/>
    <property type="match status" value="1"/>
</dbReference>
<name>A0A494XA18_9BURK</name>
<dbReference type="EMBL" id="RBZV01000007">
    <property type="protein sequence ID" value="RKP46511.1"/>
    <property type="molecule type" value="Genomic_DNA"/>
</dbReference>
<proteinExistence type="predicted"/>
<feature type="domain" description="Haemolysin-type calcium binding-related" evidence="2">
    <location>
        <begin position="730"/>
        <end position="768"/>
    </location>
</feature>
<protein>
    <recommendedName>
        <fullName evidence="2">Haemolysin-type calcium binding-related domain-containing protein</fullName>
    </recommendedName>
</protein>
<keyword evidence="4" id="KW-1185">Reference proteome</keyword>
<dbReference type="InterPro" id="IPR010566">
    <property type="entry name" value="Haemolys_ca-bd"/>
</dbReference>
<keyword evidence="1" id="KW-0106">Calcium</keyword>
<dbReference type="InterPro" id="IPR011049">
    <property type="entry name" value="Serralysin-like_metalloprot_C"/>
</dbReference>
<reference evidence="3 4" key="1">
    <citation type="submission" date="2018-10" db="EMBL/GenBank/DDBJ databases">
        <title>Paraburkholderia sp. 7MK8-2, isolated from soil.</title>
        <authorList>
            <person name="Gao Z.-H."/>
            <person name="Qiu L.-H."/>
        </authorList>
    </citation>
    <scope>NUCLEOTIDE SEQUENCE [LARGE SCALE GENOMIC DNA]</scope>
    <source>
        <strain evidence="3 4">7MK8-2</strain>
    </source>
</reference>
<gene>
    <name evidence="3" type="ORF">D7S89_18010</name>
</gene>
<evidence type="ECO:0000313" key="3">
    <source>
        <dbReference type="EMBL" id="RKP46511.1"/>
    </source>
</evidence>
<dbReference type="SUPFAM" id="SSF51120">
    <property type="entry name" value="beta-Roll"/>
    <property type="match status" value="2"/>
</dbReference>
<comment type="caution">
    <text evidence="3">The sequence shown here is derived from an EMBL/GenBank/DDBJ whole genome shotgun (WGS) entry which is preliminary data.</text>
</comment>
<dbReference type="Gene3D" id="2.150.10.10">
    <property type="entry name" value="Serralysin-like metalloprotease, C-terminal"/>
    <property type="match status" value="2"/>
</dbReference>
<dbReference type="Pfam" id="PF00353">
    <property type="entry name" value="HemolysinCabind"/>
    <property type="match status" value="2"/>
</dbReference>
<dbReference type="PANTHER" id="PTHR39431:SF1">
    <property type="entry name" value="FRPA_C-RELATED PROTEIN"/>
    <property type="match status" value="1"/>
</dbReference>
<dbReference type="GO" id="GO:0005509">
    <property type="term" value="F:calcium ion binding"/>
    <property type="evidence" value="ECO:0007669"/>
    <property type="project" value="InterPro"/>
</dbReference>
<dbReference type="InterPro" id="IPR001343">
    <property type="entry name" value="Hemolysn_Ca-bd"/>
</dbReference>
<accession>A0A494XA18</accession>
<evidence type="ECO:0000313" key="4">
    <source>
        <dbReference type="Proteomes" id="UP000280434"/>
    </source>
</evidence>
<evidence type="ECO:0000256" key="1">
    <source>
        <dbReference type="ARBA" id="ARBA00022837"/>
    </source>
</evidence>
<evidence type="ECO:0000259" key="2">
    <source>
        <dbReference type="Pfam" id="PF06594"/>
    </source>
</evidence>
<dbReference type="AlphaFoldDB" id="A0A494XA18"/>
<dbReference type="Proteomes" id="UP000280434">
    <property type="component" value="Unassembled WGS sequence"/>
</dbReference>
<feature type="non-terminal residue" evidence="3">
    <location>
        <position position="868"/>
    </location>
</feature>